<evidence type="ECO:0000256" key="7">
    <source>
        <dbReference type="SAM" id="Phobius"/>
    </source>
</evidence>
<dbReference type="PRINTS" id="PR00550">
    <property type="entry name" value="HYPRGLYCEMIC"/>
</dbReference>
<reference evidence="8" key="1">
    <citation type="submission" date="2022-03" db="EMBL/GenBank/DDBJ databases">
        <authorList>
            <person name="Martin H S."/>
        </authorList>
    </citation>
    <scope>NUCLEOTIDE SEQUENCE</scope>
</reference>
<keyword evidence="5" id="KW-1015">Disulfide bond</keyword>
<evidence type="ECO:0000256" key="2">
    <source>
        <dbReference type="ARBA" id="ARBA00005447"/>
    </source>
</evidence>
<dbReference type="InterPro" id="IPR001166">
    <property type="entry name" value="Hyperglycemic"/>
</dbReference>
<dbReference type="Pfam" id="PF01147">
    <property type="entry name" value="Crust_neurohorm"/>
    <property type="match status" value="2"/>
</dbReference>
<comment type="similarity">
    <text evidence="2">Belongs to the arthropod CHH/MIH/GIH/VIH hormone family.</text>
</comment>
<dbReference type="PANTHER" id="PTHR35981">
    <property type="entry name" value="ION TRANSPORT PEPTIDE, ISOFORM C"/>
    <property type="match status" value="1"/>
</dbReference>
<keyword evidence="9" id="KW-1185">Reference proteome</keyword>
<dbReference type="InterPro" id="IPR031098">
    <property type="entry name" value="Crust_neurohorm"/>
</dbReference>
<feature type="region of interest" description="Disordered" evidence="6">
    <location>
        <begin position="1"/>
        <end position="37"/>
    </location>
</feature>
<evidence type="ECO:0000313" key="8">
    <source>
        <dbReference type="EMBL" id="CAH2042690.1"/>
    </source>
</evidence>
<dbReference type="Proteomes" id="UP000837857">
    <property type="component" value="Chromosome 14"/>
</dbReference>
<evidence type="ECO:0000313" key="9">
    <source>
        <dbReference type="Proteomes" id="UP000837857"/>
    </source>
</evidence>
<evidence type="ECO:0000256" key="1">
    <source>
        <dbReference type="ARBA" id="ARBA00004613"/>
    </source>
</evidence>
<dbReference type="PANTHER" id="PTHR35981:SF2">
    <property type="entry name" value="ION TRANSPORT PEPTIDE, ISOFORM C"/>
    <property type="match status" value="1"/>
</dbReference>
<organism evidence="8 9">
    <name type="scientific">Iphiclides podalirius</name>
    <name type="common">scarce swallowtail</name>
    <dbReference type="NCBI Taxonomy" id="110791"/>
    <lineage>
        <taxon>Eukaryota</taxon>
        <taxon>Metazoa</taxon>
        <taxon>Ecdysozoa</taxon>
        <taxon>Arthropoda</taxon>
        <taxon>Hexapoda</taxon>
        <taxon>Insecta</taxon>
        <taxon>Pterygota</taxon>
        <taxon>Neoptera</taxon>
        <taxon>Endopterygota</taxon>
        <taxon>Lepidoptera</taxon>
        <taxon>Glossata</taxon>
        <taxon>Ditrysia</taxon>
        <taxon>Papilionoidea</taxon>
        <taxon>Papilionidae</taxon>
        <taxon>Papilioninae</taxon>
        <taxon>Iphiclides</taxon>
    </lineage>
</organism>
<keyword evidence="7" id="KW-0812">Transmembrane</keyword>
<dbReference type="InterPro" id="IPR018251">
    <property type="entry name" value="Crust_neurhormone_CS"/>
</dbReference>
<evidence type="ECO:0000256" key="3">
    <source>
        <dbReference type="ARBA" id="ARBA00022525"/>
    </source>
</evidence>
<protein>
    <recommendedName>
        <fullName evidence="10">Ion transport peptide</fullName>
    </recommendedName>
</protein>
<gene>
    <name evidence="8" type="ORF">IPOD504_LOCUS4016</name>
</gene>
<evidence type="ECO:0008006" key="10">
    <source>
        <dbReference type="Google" id="ProtNLM"/>
    </source>
</evidence>
<dbReference type="SUPFAM" id="SSF81778">
    <property type="entry name" value="Crustacean CHH/MIH/GIH neurohormone"/>
    <property type="match status" value="2"/>
</dbReference>
<feature type="transmembrane region" description="Helical" evidence="7">
    <location>
        <begin position="45"/>
        <end position="70"/>
    </location>
</feature>
<keyword evidence="7" id="KW-1133">Transmembrane helix</keyword>
<evidence type="ECO:0000256" key="4">
    <source>
        <dbReference type="ARBA" id="ARBA00022702"/>
    </source>
</evidence>
<proteinExistence type="inferred from homology"/>
<dbReference type="PROSITE" id="PS01250">
    <property type="entry name" value="CHH_MIH_GIH"/>
    <property type="match status" value="1"/>
</dbReference>
<dbReference type="Gene3D" id="1.10.2010.10">
    <property type="entry name" value="Crustacean CHH/MIH/GIH neurohormone"/>
    <property type="match status" value="2"/>
</dbReference>
<feature type="non-terminal residue" evidence="8">
    <location>
        <position position="182"/>
    </location>
</feature>
<dbReference type="EMBL" id="OW152826">
    <property type="protein sequence ID" value="CAH2042690.1"/>
    <property type="molecule type" value="Genomic_DNA"/>
</dbReference>
<keyword evidence="4" id="KW-0372">Hormone</keyword>
<comment type="subcellular location">
    <subcellularLocation>
        <location evidence="1">Secreted</location>
    </subcellularLocation>
</comment>
<keyword evidence="3" id="KW-0964">Secreted</keyword>
<keyword evidence="7" id="KW-0472">Membrane</keyword>
<evidence type="ECO:0000256" key="6">
    <source>
        <dbReference type="SAM" id="MobiDB-lite"/>
    </source>
</evidence>
<name>A0ABN8I1P7_9NEOP</name>
<accession>A0ABN8I1P7</accession>
<sequence length="182" mass="20330">MNRKAPGASHASLLGRAGAKPPCDHPSGSHAPPDRHEGPYSPNTILMHLSSVRVALAAVFALVLGVAAASPPAPHHVARRSFFKLQCKGIYDASIFARLDRICDDCYNLFREPSLYNLCRKDCFTTDYFKGCVEVLQETDQLELFKTQKCFQSEYFMGCVEALLLTDERDEIEQMVDYVGKR</sequence>
<evidence type="ECO:0000256" key="5">
    <source>
        <dbReference type="ARBA" id="ARBA00023157"/>
    </source>
</evidence>
<dbReference type="InterPro" id="IPR035957">
    <property type="entry name" value="Crust_neurohorm_sf"/>
</dbReference>